<dbReference type="InterPro" id="IPR014284">
    <property type="entry name" value="RNA_pol_sigma-70_dom"/>
</dbReference>
<accession>A0ABN1U7K2</accession>
<comment type="caution">
    <text evidence="8">The sequence shown here is derived from an EMBL/GenBank/DDBJ whole genome shotgun (WGS) entry which is preliminary data.</text>
</comment>
<dbReference type="Pfam" id="PF04542">
    <property type="entry name" value="Sigma70_r2"/>
    <property type="match status" value="1"/>
</dbReference>
<dbReference type="InterPro" id="IPR013324">
    <property type="entry name" value="RNA_pol_sigma_r3/r4-like"/>
</dbReference>
<feature type="domain" description="RNA polymerase sigma factor 70 region 4 type 2" evidence="7">
    <location>
        <begin position="119"/>
        <end position="170"/>
    </location>
</feature>
<dbReference type="InterPro" id="IPR036388">
    <property type="entry name" value="WH-like_DNA-bd_sf"/>
</dbReference>
<dbReference type="Proteomes" id="UP001499979">
    <property type="component" value="Unassembled WGS sequence"/>
</dbReference>
<evidence type="ECO:0000256" key="5">
    <source>
        <dbReference type="SAM" id="MobiDB-lite"/>
    </source>
</evidence>
<organism evidence="8 9">
    <name type="scientific">Nocardioides aquiterrae</name>
    <dbReference type="NCBI Taxonomy" id="203799"/>
    <lineage>
        <taxon>Bacteria</taxon>
        <taxon>Bacillati</taxon>
        <taxon>Actinomycetota</taxon>
        <taxon>Actinomycetes</taxon>
        <taxon>Propionibacteriales</taxon>
        <taxon>Nocardioidaceae</taxon>
        <taxon>Nocardioides</taxon>
    </lineage>
</organism>
<feature type="domain" description="RNA polymerase sigma-70 region 2" evidence="6">
    <location>
        <begin position="24"/>
        <end position="92"/>
    </location>
</feature>
<keyword evidence="2" id="KW-0805">Transcription regulation</keyword>
<dbReference type="InterPro" id="IPR039425">
    <property type="entry name" value="RNA_pol_sigma-70-like"/>
</dbReference>
<comment type="similarity">
    <text evidence="1">Belongs to the sigma-70 factor family. ECF subfamily.</text>
</comment>
<keyword evidence="3" id="KW-0731">Sigma factor</keyword>
<evidence type="ECO:0000259" key="7">
    <source>
        <dbReference type="Pfam" id="PF08281"/>
    </source>
</evidence>
<dbReference type="SUPFAM" id="SSF88659">
    <property type="entry name" value="Sigma3 and sigma4 domains of RNA polymerase sigma factors"/>
    <property type="match status" value="1"/>
</dbReference>
<dbReference type="Gene3D" id="1.10.1740.10">
    <property type="match status" value="1"/>
</dbReference>
<evidence type="ECO:0008006" key="10">
    <source>
        <dbReference type="Google" id="ProtNLM"/>
    </source>
</evidence>
<dbReference type="PANTHER" id="PTHR43133">
    <property type="entry name" value="RNA POLYMERASE ECF-TYPE SIGMA FACTO"/>
    <property type="match status" value="1"/>
</dbReference>
<proteinExistence type="inferred from homology"/>
<evidence type="ECO:0000313" key="9">
    <source>
        <dbReference type="Proteomes" id="UP001499979"/>
    </source>
</evidence>
<dbReference type="InterPro" id="IPR007627">
    <property type="entry name" value="RNA_pol_sigma70_r2"/>
</dbReference>
<dbReference type="InterPro" id="IPR013249">
    <property type="entry name" value="RNA_pol_sigma70_r4_t2"/>
</dbReference>
<evidence type="ECO:0000313" key="8">
    <source>
        <dbReference type="EMBL" id="GAA1126202.1"/>
    </source>
</evidence>
<dbReference type="PANTHER" id="PTHR43133:SF25">
    <property type="entry name" value="RNA POLYMERASE SIGMA FACTOR RFAY-RELATED"/>
    <property type="match status" value="1"/>
</dbReference>
<evidence type="ECO:0000259" key="6">
    <source>
        <dbReference type="Pfam" id="PF04542"/>
    </source>
</evidence>
<evidence type="ECO:0000256" key="1">
    <source>
        <dbReference type="ARBA" id="ARBA00010641"/>
    </source>
</evidence>
<evidence type="ECO:0000256" key="3">
    <source>
        <dbReference type="ARBA" id="ARBA00023082"/>
    </source>
</evidence>
<keyword evidence="9" id="KW-1185">Reference proteome</keyword>
<keyword evidence="4" id="KW-0804">Transcription</keyword>
<dbReference type="EMBL" id="BAAAJE010000001">
    <property type="protein sequence ID" value="GAA1126202.1"/>
    <property type="molecule type" value="Genomic_DNA"/>
</dbReference>
<dbReference type="NCBIfam" id="TIGR02937">
    <property type="entry name" value="sigma70-ECF"/>
    <property type="match status" value="1"/>
</dbReference>
<evidence type="ECO:0000256" key="2">
    <source>
        <dbReference type="ARBA" id="ARBA00023015"/>
    </source>
</evidence>
<protein>
    <recommendedName>
        <fullName evidence="10">RNA polymerase sigma factor</fullName>
    </recommendedName>
</protein>
<evidence type="ECO:0000256" key="4">
    <source>
        <dbReference type="ARBA" id="ARBA00023163"/>
    </source>
</evidence>
<feature type="region of interest" description="Disordered" evidence="5">
    <location>
        <begin position="173"/>
        <end position="200"/>
    </location>
</feature>
<gene>
    <name evidence="8" type="ORF">GCM10009606_02360</name>
</gene>
<sequence>MRAGRGSGDLGADPARARLADALRANGADLTAYFERRVTVRADAADLLGETMLHAWRRVTAMPVEAATEQRMWLFAIAANVLSNHRRGARRRAALAAHLRAHLSTRRTDDAPDQAVLVSLRAAIDRLPSRQREVVRLVHWDGFTLAQAAHVLGINPSTARSRYSEARAALKATLGDAEDDAARPPTTGRAAAEGRTSVQR</sequence>
<dbReference type="InterPro" id="IPR013325">
    <property type="entry name" value="RNA_pol_sigma_r2"/>
</dbReference>
<name>A0ABN1U7K2_9ACTN</name>
<dbReference type="RefSeq" id="WP_343904888.1">
    <property type="nucleotide sequence ID" value="NZ_BAAAJE010000001.1"/>
</dbReference>
<dbReference type="Pfam" id="PF08281">
    <property type="entry name" value="Sigma70_r4_2"/>
    <property type="match status" value="1"/>
</dbReference>
<dbReference type="Gene3D" id="1.10.10.10">
    <property type="entry name" value="Winged helix-like DNA-binding domain superfamily/Winged helix DNA-binding domain"/>
    <property type="match status" value="1"/>
</dbReference>
<dbReference type="CDD" id="cd06171">
    <property type="entry name" value="Sigma70_r4"/>
    <property type="match status" value="1"/>
</dbReference>
<reference evidence="8 9" key="1">
    <citation type="journal article" date="2019" name="Int. J. Syst. Evol. Microbiol.">
        <title>The Global Catalogue of Microorganisms (GCM) 10K type strain sequencing project: providing services to taxonomists for standard genome sequencing and annotation.</title>
        <authorList>
            <consortium name="The Broad Institute Genomics Platform"/>
            <consortium name="The Broad Institute Genome Sequencing Center for Infectious Disease"/>
            <person name="Wu L."/>
            <person name="Ma J."/>
        </authorList>
    </citation>
    <scope>NUCLEOTIDE SEQUENCE [LARGE SCALE GENOMIC DNA]</scope>
    <source>
        <strain evidence="8 9">JCM 11813</strain>
    </source>
</reference>
<dbReference type="SUPFAM" id="SSF88946">
    <property type="entry name" value="Sigma2 domain of RNA polymerase sigma factors"/>
    <property type="match status" value="1"/>
</dbReference>